<reference evidence="8 9" key="1">
    <citation type="journal article" date="2024" name="Nat. Commun.">
        <title>Phylogenomics reveals the evolutionary origins of lichenization in chlorophyte algae.</title>
        <authorList>
            <person name="Puginier C."/>
            <person name="Libourel C."/>
            <person name="Otte J."/>
            <person name="Skaloud P."/>
            <person name="Haon M."/>
            <person name="Grisel S."/>
            <person name="Petersen M."/>
            <person name="Berrin J.G."/>
            <person name="Delaux P.M."/>
            <person name="Dal Grande F."/>
            <person name="Keller J."/>
        </authorList>
    </citation>
    <scope>NUCLEOTIDE SEQUENCE [LARGE SCALE GENOMIC DNA]</scope>
    <source>
        <strain evidence="8 9">SAG 216-7</strain>
    </source>
</reference>
<dbReference type="SMART" id="SM01372">
    <property type="entry name" value="E2F_TDP"/>
    <property type="match status" value="2"/>
</dbReference>
<evidence type="ECO:0000313" key="9">
    <source>
        <dbReference type="Proteomes" id="UP001491310"/>
    </source>
</evidence>
<evidence type="ECO:0000259" key="7">
    <source>
        <dbReference type="SMART" id="SM01372"/>
    </source>
</evidence>
<dbReference type="InterPro" id="IPR003316">
    <property type="entry name" value="E2F_WHTH_DNA-bd_dom"/>
</dbReference>
<evidence type="ECO:0000256" key="6">
    <source>
        <dbReference type="SAM" id="MobiDB-lite"/>
    </source>
</evidence>
<feature type="domain" description="E2F/DP family winged-helix DNA-binding" evidence="7">
    <location>
        <begin position="3"/>
        <end position="67"/>
    </location>
</feature>
<keyword evidence="9" id="KW-1185">Reference proteome</keyword>
<dbReference type="InterPro" id="IPR015633">
    <property type="entry name" value="E2F"/>
</dbReference>
<protein>
    <recommendedName>
        <fullName evidence="7">E2F/DP family winged-helix DNA-binding domain-containing protein</fullName>
    </recommendedName>
</protein>
<dbReference type="SUPFAM" id="SSF46785">
    <property type="entry name" value="Winged helix' DNA-binding domain"/>
    <property type="match status" value="2"/>
</dbReference>
<dbReference type="Gene3D" id="1.10.10.10">
    <property type="entry name" value="Winged helix-like DNA-binding domain superfamily/Winged helix DNA-binding domain"/>
    <property type="match status" value="2"/>
</dbReference>
<dbReference type="InterPro" id="IPR036390">
    <property type="entry name" value="WH_DNA-bd_sf"/>
</dbReference>
<accession>A0ABR2YK21</accession>
<organism evidence="8 9">
    <name type="scientific">Coccomyxa subellipsoidea</name>
    <dbReference type="NCBI Taxonomy" id="248742"/>
    <lineage>
        <taxon>Eukaryota</taxon>
        <taxon>Viridiplantae</taxon>
        <taxon>Chlorophyta</taxon>
        <taxon>core chlorophytes</taxon>
        <taxon>Trebouxiophyceae</taxon>
        <taxon>Trebouxiophyceae incertae sedis</taxon>
        <taxon>Coccomyxaceae</taxon>
        <taxon>Coccomyxa</taxon>
    </lineage>
</organism>
<feature type="domain" description="E2F/DP family winged-helix DNA-binding" evidence="7">
    <location>
        <begin position="97"/>
        <end position="181"/>
    </location>
</feature>
<evidence type="ECO:0000256" key="3">
    <source>
        <dbReference type="ARBA" id="ARBA00023125"/>
    </source>
</evidence>
<dbReference type="Proteomes" id="UP001491310">
    <property type="component" value="Unassembled WGS sequence"/>
</dbReference>
<dbReference type="PANTHER" id="PTHR12081">
    <property type="entry name" value="TRANSCRIPTION FACTOR E2F"/>
    <property type="match status" value="1"/>
</dbReference>
<dbReference type="EMBL" id="JALJOT010000010">
    <property type="protein sequence ID" value="KAK9906698.1"/>
    <property type="molecule type" value="Genomic_DNA"/>
</dbReference>
<evidence type="ECO:0000256" key="4">
    <source>
        <dbReference type="ARBA" id="ARBA00023163"/>
    </source>
</evidence>
<sequence>MHRKGLSISGWADTCGLIEFARAHVISLDLAATRLGVERRRIYDIVNVLESVEVVERQQKNQYKWCGLSHLPATLAKIKVEDFEDRGNAGIGRSGDRREKSLGLLSQRFIQMFLAAPGEQVIALEGAAQMLLEAEGAGGDVNKLKTKVRRLYDIANILSSLHLLEKTQLPDSRKPAFRWLGIESQIAAAPSHTLKDFFSNQKTLAHEARMAAAGGVPAPPQTNGRLEEAAPVSASQLGSAKRSAQNIPTGPRAKRERRSVQPCFGLQATSEPSAQQPDTFQARPITETPRPLPTALVLDAWSAARPAHLLPAQPTHAVANGTVDGSNLLTSTMEQGGRARAAPHQAMPASAAQGRPLSYAPEQFVRDSQSADRSFQQPSTGHVMQHGGGPAYNAQRDSEAMLMHSSAMMMAASSALVSAPVQMHNGHVFDGAAAPGVDKMQLISNYIHMWRTLQGAGTPLPHSVQHALNLQNGRTGHADNPYAYNEGQLSEAFRASNSVRLPSCTAAIPASAIPEMYNLLPARWPLGDAPMSLAAPAGRSMGQ</sequence>
<dbReference type="PANTHER" id="PTHR12081:SF7">
    <property type="entry name" value="TRANSCRIPTION FACTOR EFL-3"/>
    <property type="match status" value="1"/>
</dbReference>
<keyword evidence="4 5" id="KW-0804">Transcription</keyword>
<comment type="caution">
    <text evidence="8">The sequence shown here is derived from an EMBL/GenBank/DDBJ whole genome shotgun (WGS) entry which is preliminary data.</text>
</comment>
<comment type="similarity">
    <text evidence="1 5">Belongs to the E2F/DP family.</text>
</comment>
<proteinExistence type="inferred from homology"/>
<gene>
    <name evidence="8" type="ORF">WJX75_006387</name>
</gene>
<name>A0ABR2YK21_9CHLO</name>
<keyword evidence="3 5" id="KW-0238">DNA-binding</keyword>
<keyword evidence="2 5" id="KW-0805">Transcription regulation</keyword>
<evidence type="ECO:0000256" key="2">
    <source>
        <dbReference type="ARBA" id="ARBA00023015"/>
    </source>
</evidence>
<keyword evidence="5" id="KW-0539">Nucleus</keyword>
<evidence type="ECO:0000256" key="1">
    <source>
        <dbReference type="ARBA" id="ARBA00010940"/>
    </source>
</evidence>
<dbReference type="InterPro" id="IPR036388">
    <property type="entry name" value="WH-like_DNA-bd_sf"/>
</dbReference>
<evidence type="ECO:0000256" key="5">
    <source>
        <dbReference type="RuleBase" id="RU003796"/>
    </source>
</evidence>
<feature type="compositionally biased region" description="Polar residues" evidence="6">
    <location>
        <begin position="234"/>
        <end position="248"/>
    </location>
</feature>
<dbReference type="Pfam" id="PF02319">
    <property type="entry name" value="WHD_E2F_TDP"/>
    <property type="match status" value="2"/>
</dbReference>
<feature type="region of interest" description="Disordered" evidence="6">
    <location>
        <begin position="234"/>
        <end position="259"/>
    </location>
</feature>
<comment type="subcellular location">
    <subcellularLocation>
        <location evidence="5">Nucleus</location>
    </subcellularLocation>
</comment>
<evidence type="ECO:0000313" key="8">
    <source>
        <dbReference type="EMBL" id="KAK9906698.1"/>
    </source>
</evidence>